<proteinExistence type="predicted"/>
<name>A0A5Y2FH70_SALNE</name>
<organism evidence="2">
    <name type="scientific">Salmonella newport</name>
    <dbReference type="NCBI Taxonomy" id="108619"/>
    <lineage>
        <taxon>Bacteria</taxon>
        <taxon>Pseudomonadati</taxon>
        <taxon>Pseudomonadota</taxon>
        <taxon>Gammaproteobacteria</taxon>
        <taxon>Enterobacterales</taxon>
        <taxon>Enterobacteriaceae</taxon>
        <taxon>Salmonella</taxon>
    </lineage>
</organism>
<keyword evidence="2" id="KW-0378">Hydrolase</keyword>
<reference evidence="2" key="1">
    <citation type="submission" date="2019-03" db="EMBL/GenBank/DDBJ databases">
        <authorList>
            <person name="Ashton P.M."/>
            <person name="Dallman T."/>
            <person name="Nair S."/>
            <person name="De Pinna E."/>
            <person name="Peters T."/>
            <person name="Grant K."/>
        </authorList>
    </citation>
    <scope>NUCLEOTIDE SEQUENCE [LARGE SCALE GENOMIC DNA]</scope>
    <source>
        <strain evidence="2">161826</strain>
    </source>
</reference>
<keyword evidence="2" id="KW-0255">Endonuclease</keyword>
<gene>
    <name evidence="2" type="ORF">E2D65_15190</name>
</gene>
<evidence type="ECO:0000259" key="1">
    <source>
        <dbReference type="SMART" id="SM00507"/>
    </source>
</evidence>
<dbReference type="AlphaFoldDB" id="A0A5Y2FH70"/>
<dbReference type="InterPro" id="IPR003615">
    <property type="entry name" value="HNH_nuc"/>
</dbReference>
<dbReference type="CDD" id="cd00085">
    <property type="entry name" value="HNHc"/>
    <property type="match status" value="1"/>
</dbReference>
<protein>
    <submittedName>
        <fullName evidence="2">HNH endonuclease</fullName>
    </submittedName>
</protein>
<dbReference type="Gene3D" id="1.10.30.50">
    <property type="match status" value="1"/>
</dbReference>
<evidence type="ECO:0000313" key="2">
    <source>
        <dbReference type="EMBL" id="ECD6073877.1"/>
    </source>
</evidence>
<feature type="domain" description="HNH nuclease" evidence="1">
    <location>
        <begin position="6"/>
        <end position="80"/>
    </location>
</feature>
<accession>A0A5Y2FH70</accession>
<dbReference type="GO" id="GO:0004519">
    <property type="term" value="F:endonuclease activity"/>
    <property type="evidence" value="ECO:0007669"/>
    <property type="project" value="UniProtKB-KW"/>
</dbReference>
<dbReference type="Proteomes" id="UP000839738">
    <property type="component" value="Unassembled WGS sequence"/>
</dbReference>
<keyword evidence="2" id="KW-0540">Nuclease</keyword>
<dbReference type="SMART" id="SM00507">
    <property type="entry name" value="HNHc"/>
    <property type="match status" value="1"/>
</dbReference>
<comment type="caution">
    <text evidence="2">The sequence shown here is derived from an EMBL/GenBank/DDBJ whole genome shotgun (WGS) entry which is preliminary data.</text>
</comment>
<sequence length="149" mass="16824">MALSKKQRAILREKFGGKCAYCGCELPDRWHADHVVPVVRKLKTVKTGLNTYKLTSTNEMHHPENDKLENMFPACVECNLYKHAASIECFRSMIINGFRGAVNRSQSLRCAQRFGMLTVTPAADAKIVFWFEKFEQQAAPSANSKNIAD</sequence>
<dbReference type="EMBL" id="AAIFEU010000014">
    <property type="protein sequence ID" value="ECD6073877.1"/>
    <property type="molecule type" value="Genomic_DNA"/>
</dbReference>